<dbReference type="GeneID" id="85324022"/>
<dbReference type="RefSeq" id="XP_060301884.1">
    <property type="nucleotide sequence ID" value="XM_060440752.1"/>
</dbReference>
<keyword evidence="1" id="KW-0560">Oxidoreductase</keyword>
<proteinExistence type="predicted"/>
<dbReference type="PRINTS" id="PR00081">
    <property type="entry name" value="GDHRDH"/>
</dbReference>
<organism evidence="3 4">
    <name type="scientific">Lasiosphaeria miniovina</name>
    <dbReference type="NCBI Taxonomy" id="1954250"/>
    <lineage>
        <taxon>Eukaryota</taxon>
        <taxon>Fungi</taxon>
        <taxon>Dikarya</taxon>
        <taxon>Ascomycota</taxon>
        <taxon>Pezizomycotina</taxon>
        <taxon>Sordariomycetes</taxon>
        <taxon>Sordariomycetidae</taxon>
        <taxon>Sordariales</taxon>
        <taxon>Lasiosphaeriaceae</taxon>
        <taxon>Lasiosphaeria</taxon>
    </lineage>
</organism>
<dbReference type="EMBL" id="JAUIRO010000001">
    <property type="protein sequence ID" value="KAK0733007.1"/>
    <property type="molecule type" value="Genomic_DNA"/>
</dbReference>
<dbReference type="AlphaFoldDB" id="A0AA40BEX8"/>
<dbReference type="Gene3D" id="3.40.50.720">
    <property type="entry name" value="NAD(P)-binding Rossmann-like Domain"/>
    <property type="match status" value="1"/>
</dbReference>
<keyword evidence="2" id="KW-0812">Transmembrane</keyword>
<reference evidence="3" key="1">
    <citation type="submission" date="2023-06" db="EMBL/GenBank/DDBJ databases">
        <title>Genome-scale phylogeny and comparative genomics of the fungal order Sordariales.</title>
        <authorList>
            <consortium name="Lawrence Berkeley National Laboratory"/>
            <person name="Hensen N."/>
            <person name="Bonometti L."/>
            <person name="Westerberg I."/>
            <person name="Brannstrom I.O."/>
            <person name="Guillou S."/>
            <person name="Cros-Aarteil S."/>
            <person name="Calhoun S."/>
            <person name="Haridas S."/>
            <person name="Kuo A."/>
            <person name="Mondo S."/>
            <person name="Pangilinan J."/>
            <person name="Riley R."/>
            <person name="LaButti K."/>
            <person name="Andreopoulos B."/>
            <person name="Lipzen A."/>
            <person name="Chen C."/>
            <person name="Yanf M."/>
            <person name="Daum C."/>
            <person name="Ng V."/>
            <person name="Clum A."/>
            <person name="Steindorff A."/>
            <person name="Ohm R."/>
            <person name="Martin F."/>
            <person name="Silar P."/>
            <person name="Natvig D."/>
            <person name="Lalanne C."/>
            <person name="Gautier V."/>
            <person name="Ament-velasquez S.L."/>
            <person name="Kruys A."/>
            <person name="Hutchinson M.I."/>
            <person name="Powell A.J."/>
            <person name="Barry K."/>
            <person name="Miller A.N."/>
            <person name="Grigoriev I.V."/>
            <person name="Debuchy R."/>
            <person name="Gladieux P."/>
            <person name="Thoren M.H."/>
            <person name="Johannesson H."/>
        </authorList>
    </citation>
    <scope>NUCLEOTIDE SEQUENCE</scope>
    <source>
        <strain evidence="3">SMH2392-1A</strain>
    </source>
</reference>
<evidence type="ECO:0000256" key="2">
    <source>
        <dbReference type="SAM" id="Phobius"/>
    </source>
</evidence>
<name>A0AA40BEX8_9PEZI</name>
<dbReference type="InterPro" id="IPR036291">
    <property type="entry name" value="NAD(P)-bd_dom_sf"/>
</dbReference>
<evidence type="ECO:0000256" key="1">
    <source>
        <dbReference type="ARBA" id="ARBA00023002"/>
    </source>
</evidence>
<dbReference type="Pfam" id="PF00106">
    <property type="entry name" value="adh_short"/>
    <property type="match status" value="1"/>
</dbReference>
<gene>
    <name evidence="3" type="ORF">B0T26DRAFT_682593</name>
</gene>
<dbReference type="GO" id="GO:0016491">
    <property type="term" value="F:oxidoreductase activity"/>
    <property type="evidence" value="ECO:0007669"/>
    <property type="project" value="UniProtKB-KW"/>
</dbReference>
<dbReference type="SUPFAM" id="SSF51735">
    <property type="entry name" value="NAD(P)-binding Rossmann-fold domains"/>
    <property type="match status" value="1"/>
</dbReference>
<accession>A0AA40BEX8</accession>
<keyword evidence="4" id="KW-1185">Reference proteome</keyword>
<sequence>MANNLLLGGVAVLAAFVTLVAYGLPLFFAEYFPWQTIRKQRYGRPTLVTKSYKGRTALITGANGAFGSRSAKIFAHNGIDTLVLVDVMDCAAIKAQIEAELKELGKPIPTILMWQIDMMTFAGCQEVGKKAREFKNLDHVLLTAGILSYKRRESPEGWETSIQVNYLSTALVAMLLLPVLKASPGNPSPPVLTFVTSFGIYPSSYTLSMPKKGNYLKHLSNNKDGIQQGHQYGRSKALLLYFARELAARTAIGHLPRKVTINSADPGTAWTGLTGPNNEKLIPRLITNFGARDPQLCATALVNGASAGAESNGKILHDFDTAPYAPFMERKSGLLAQLRVWEETRSEFETKVPETKAVFDLLGAE</sequence>
<dbReference type="InterPro" id="IPR002347">
    <property type="entry name" value="SDR_fam"/>
</dbReference>
<dbReference type="PANTHER" id="PTHR43157:SF31">
    <property type="entry name" value="PHOSPHATIDYLINOSITOL-GLYCAN BIOSYNTHESIS CLASS F PROTEIN"/>
    <property type="match status" value="1"/>
</dbReference>
<protein>
    <submittedName>
        <fullName evidence="3">Uncharacterized protein</fullName>
    </submittedName>
</protein>
<keyword evidence="2" id="KW-1133">Transmembrane helix</keyword>
<feature type="transmembrane region" description="Helical" evidence="2">
    <location>
        <begin position="6"/>
        <end position="32"/>
    </location>
</feature>
<keyword evidence="2" id="KW-0472">Membrane</keyword>
<comment type="caution">
    <text evidence="3">The sequence shown here is derived from an EMBL/GenBank/DDBJ whole genome shotgun (WGS) entry which is preliminary data.</text>
</comment>
<evidence type="ECO:0000313" key="3">
    <source>
        <dbReference type="EMBL" id="KAK0733007.1"/>
    </source>
</evidence>
<evidence type="ECO:0000313" key="4">
    <source>
        <dbReference type="Proteomes" id="UP001172101"/>
    </source>
</evidence>
<dbReference type="Proteomes" id="UP001172101">
    <property type="component" value="Unassembled WGS sequence"/>
</dbReference>
<dbReference type="PANTHER" id="PTHR43157">
    <property type="entry name" value="PHOSPHATIDYLINOSITOL-GLYCAN BIOSYNTHESIS CLASS F PROTEIN-RELATED"/>
    <property type="match status" value="1"/>
</dbReference>